<dbReference type="AlphaFoldDB" id="A0A2H3JD52"/>
<feature type="compositionally biased region" description="Basic residues" evidence="1">
    <location>
        <begin position="90"/>
        <end position="99"/>
    </location>
</feature>
<reference evidence="2" key="1">
    <citation type="journal article" date="2012" name="Science">
        <title>The Paleozoic origin of enzymatic lignin decomposition reconstructed from 31 fungal genomes.</title>
        <authorList>
            <person name="Floudas D."/>
            <person name="Binder M."/>
            <person name="Riley R."/>
            <person name="Barry K."/>
            <person name="Blanchette R.A."/>
            <person name="Henrissat B."/>
            <person name="Martinez A.T."/>
            <person name="Otillar R."/>
            <person name="Spatafora J.W."/>
            <person name="Yadav J.S."/>
            <person name="Aerts A."/>
            <person name="Benoit I."/>
            <person name="Boyd A."/>
            <person name="Carlson A."/>
            <person name="Copeland A."/>
            <person name="Coutinho P.M."/>
            <person name="de Vries R.P."/>
            <person name="Ferreira P."/>
            <person name="Findley K."/>
            <person name="Foster B."/>
            <person name="Gaskell J."/>
            <person name="Glotzer D."/>
            <person name="Gorecki P."/>
            <person name="Heitman J."/>
            <person name="Hesse C."/>
            <person name="Hori C."/>
            <person name="Igarashi K."/>
            <person name="Jurgens J.A."/>
            <person name="Kallen N."/>
            <person name="Kersten P."/>
            <person name="Kohler A."/>
            <person name="Kuees U."/>
            <person name="Kumar T.K.A."/>
            <person name="Kuo A."/>
            <person name="LaButti K."/>
            <person name="Larrondo L.F."/>
            <person name="Lindquist E."/>
            <person name="Ling A."/>
            <person name="Lombard V."/>
            <person name="Lucas S."/>
            <person name="Lundell T."/>
            <person name="Martin R."/>
            <person name="McLaughlin D.J."/>
            <person name="Morgenstern I."/>
            <person name="Morin E."/>
            <person name="Murat C."/>
            <person name="Nagy L.G."/>
            <person name="Nolan M."/>
            <person name="Ohm R.A."/>
            <person name="Patyshakuliyeva A."/>
            <person name="Rokas A."/>
            <person name="Ruiz-Duenas F.J."/>
            <person name="Sabat G."/>
            <person name="Salamov A."/>
            <person name="Samejima M."/>
            <person name="Schmutz J."/>
            <person name="Slot J.C."/>
            <person name="St John F."/>
            <person name="Stenlid J."/>
            <person name="Sun H."/>
            <person name="Sun S."/>
            <person name="Syed K."/>
            <person name="Tsang A."/>
            <person name="Wiebenga A."/>
            <person name="Young D."/>
            <person name="Pisabarro A."/>
            <person name="Eastwood D.C."/>
            <person name="Martin F."/>
            <person name="Cullen D."/>
            <person name="Grigoriev I.V."/>
            <person name="Hibbett D.S."/>
        </authorList>
    </citation>
    <scope>NUCLEOTIDE SEQUENCE [LARGE SCALE GENOMIC DNA]</scope>
    <source>
        <strain evidence="2">MD-104</strain>
    </source>
</reference>
<accession>A0A2H3JD52</accession>
<gene>
    <name evidence="2" type="ORF">WOLCODRAFT_159083</name>
</gene>
<dbReference type="EMBL" id="KB467998">
    <property type="protein sequence ID" value="PCH39495.1"/>
    <property type="molecule type" value="Genomic_DNA"/>
</dbReference>
<feature type="region of interest" description="Disordered" evidence="1">
    <location>
        <begin position="1"/>
        <end position="136"/>
    </location>
</feature>
<name>A0A2H3JD52_WOLCO</name>
<feature type="compositionally biased region" description="Polar residues" evidence="1">
    <location>
        <begin position="47"/>
        <end position="59"/>
    </location>
</feature>
<protein>
    <submittedName>
        <fullName evidence="2">Uncharacterized protein</fullName>
    </submittedName>
</protein>
<feature type="compositionally biased region" description="Polar residues" evidence="1">
    <location>
        <begin position="127"/>
        <end position="136"/>
    </location>
</feature>
<proteinExistence type="predicted"/>
<evidence type="ECO:0000313" key="3">
    <source>
        <dbReference type="Proteomes" id="UP000218811"/>
    </source>
</evidence>
<organism evidence="2 3">
    <name type="scientific">Wolfiporia cocos (strain MD-104)</name>
    <name type="common">Brown rot fungus</name>
    <dbReference type="NCBI Taxonomy" id="742152"/>
    <lineage>
        <taxon>Eukaryota</taxon>
        <taxon>Fungi</taxon>
        <taxon>Dikarya</taxon>
        <taxon>Basidiomycota</taxon>
        <taxon>Agaricomycotina</taxon>
        <taxon>Agaricomycetes</taxon>
        <taxon>Polyporales</taxon>
        <taxon>Phaeolaceae</taxon>
        <taxon>Wolfiporia</taxon>
    </lineage>
</organism>
<evidence type="ECO:0000256" key="1">
    <source>
        <dbReference type="SAM" id="MobiDB-lite"/>
    </source>
</evidence>
<sequence>MLRVTNRAPHPLIDPKDDPACQKRPPAAPPCLTNRTVPLPDGAASAKCQNIGNAPSWETANPRAPDQDSQDAKANHRPKGNCSPNAHPAGHLRQRRRPNRSTVTHSGRPHGKGNHPSHTDTAACHNVTRNTGSIQL</sequence>
<keyword evidence="3" id="KW-1185">Reference proteome</keyword>
<dbReference type="Proteomes" id="UP000218811">
    <property type="component" value="Unassembled WGS sequence"/>
</dbReference>
<evidence type="ECO:0000313" key="2">
    <source>
        <dbReference type="EMBL" id="PCH39495.1"/>
    </source>
</evidence>